<organism evidence="7 8">
    <name type="scientific">Glaciecola siphonariae</name>
    <dbReference type="NCBI Taxonomy" id="521012"/>
    <lineage>
        <taxon>Bacteria</taxon>
        <taxon>Pseudomonadati</taxon>
        <taxon>Pseudomonadota</taxon>
        <taxon>Gammaproteobacteria</taxon>
        <taxon>Alteromonadales</taxon>
        <taxon>Alteromonadaceae</taxon>
        <taxon>Glaciecola</taxon>
    </lineage>
</organism>
<feature type="repeat" description="TPR" evidence="3">
    <location>
        <begin position="425"/>
        <end position="458"/>
    </location>
</feature>
<dbReference type="PANTHER" id="PTHR22550:SF14">
    <property type="entry name" value="VWFA DOMAIN-CONTAINING PROTEIN"/>
    <property type="match status" value="1"/>
</dbReference>
<dbReference type="InterPro" id="IPR013105">
    <property type="entry name" value="TPR_2"/>
</dbReference>
<dbReference type="Gene3D" id="1.25.40.10">
    <property type="entry name" value="Tetratricopeptide repeat domain"/>
    <property type="match status" value="1"/>
</dbReference>
<dbReference type="PROSITE" id="PS50293">
    <property type="entry name" value="TPR_REGION"/>
    <property type="match status" value="1"/>
</dbReference>
<dbReference type="InterPro" id="IPR002035">
    <property type="entry name" value="VWF_A"/>
</dbReference>
<evidence type="ECO:0000313" key="8">
    <source>
        <dbReference type="Proteomes" id="UP001595897"/>
    </source>
</evidence>
<dbReference type="SUPFAM" id="SSF48452">
    <property type="entry name" value="TPR-like"/>
    <property type="match status" value="1"/>
</dbReference>
<protein>
    <submittedName>
        <fullName evidence="7">VWA domain-containing protein</fullName>
    </submittedName>
</protein>
<feature type="compositionally biased region" description="Low complexity" evidence="4">
    <location>
        <begin position="474"/>
        <end position="517"/>
    </location>
</feature>
<evidence type="ECO:0000256" key="3">
    <source>
        <dbReference type="PROSITE-ProRule" id="PRU00339"/>
    </source>
</evidence>
<name>A0ABV9LSN6_9ALTE</name>
<reference evidence="8" key="1">
    <citation type="journal article" date="2019" name="Int. J. Syst. Evol. Microbiol.">
        <title>The Global Catalogue of Microorganisms (GCM) 10K type strain sequencing project: providing services to taxonomists for standard genome sequencing and annotation.</title>
        <authorList>
            <consortium name="The Broad Institute Genomics Platform"/>
            <consortium name="The Broad Institute Genome Sequencing Center for Infectious Disease"/>
            <person name="Wu L."/>
            <person name="Ma J."/>
        </authorList>
    </citation>
    <scope>NUCLEOTIDE SEQUENCE [LARGE SCALE GENOMIC DNA]</scope>
    <source>
        <strain evidence="8">KACC 12507</strain>
    </source>
</reference>
<keyword evidence="8" id="KW-1185">Reference proteome</keyword>
<dbReference type="PANTHER" id="PTHR22550">
    <property type="entry name" value="SPORE GERMINATION PROTEIN"/>
    <property type="match status" value="1"/>
</dbReference>
<keyword evidence="5" id="KW-1133">Transmembrane helix</keyword>
<evidence type="ECO:0000313" key="7">
    <source>
        <dbReference type="EMBL" id="MFC4698836.1"/>
    </source>
</evidence>
<dbReference type="SUPFAM" id="SSF53300">
    <property type="entry name" value="vWA-like"/>
    <property type="match status" value="1"/>
</dbReference>
<keyword evidence="5" id="KW-0472">Membrane</keyword>
<feature type="compositionally biased region" description="Acidic residues" evidence="4">
    <location>
        <begin position="521"/>
        <end position="533"/>
    </location>
</feature>
<evidence type="ECO:0000256" key="5">
    <source>
        <dbReference type="SAM" id="Phobius"/>
    </source>
</evidence>
<feature type="region of interest" description="Disordered" evidence="4">
    <location>
        <begin position="473"/>
        <end position="618"/>
    </location>
</feature>
<accession>A0ABV9LSN6</accession>
<feature type="transmembrane region" description="Helical" evidence="5">
    <location>
        <begin position="60"/>
        <end position="80"/>
    </location>
</feature>
<keyword evidence="2 3" id="KW-0802">TPR repeat</keyword>
<dbReference type="InterPro" id="IPR011990">
    <property type="entry name" value="TPR-like_helical_dom_sf"/>
</dbReference>
<dbReference type="InterPro" id="IPR019734">
    <property type="entry name" value="TPR_rpt"/>
</dbReference>
<evidence type="ECO:0000256" key="4">
    <source>
        <dbReference type="SAM" id="MobiDB-lite"/>
    </source>
</evidence>
<gene>
    <name evidence="7" type="ORF">ACFO4O_01505</name>
</gene>
<dbReference type="Proteomes" id="UP001595897">
    <property type="component" value="Unassembled WGS sequence"/>
</dbReference>
<comment type="caution">
    <text evidence="7">The sequence shown here is derived from an EMBL/GenBank/DDBJ whole genome shotgun (WGS) entry which is preliminary data.</text>
</comment>
<dbReference type="InterPro" id="IPR050768">
    <property type="entry name" value="UPF0353/GerABKA_families"/>
</dbReference>
<dbReference type="PROSITE" id="PS50234">
    <property type="entry name" value="VWFA"/>
    <property type="match status" value="1"/>
</dbReference>
<feature type="compositionally biased region" description="Polar residues" evidence="4">
    <location>
        <begin position="603"/>
        <end position="613"/>
    </location>
</feature>
<evidence type="ECO:0000256" key="2">
    <source>
        <dbReference type="ARBA" id="ARBA00022803"/>
    </source>
</evidence>
<evidence type="ECO:0000259" key="6">
    <source>
        <dbReference type="PROSITE" id="PS50234"/>
    </source>
</evidence>
<keyword evidence="1" id="KW-0677">Repeat</keyword>
<proteinExistence type="predicted"/>
<feature type="compositionally biased region" description="Low complexity" evidence="4">
    <location>
        <begin position="544"/>
        <end position="566"/>
    </location>
</feature>
<dbReference type="PROSITE" id="PS50005">
    <property type="entry name" value="TPR"/>
    <property type="match status" value="1"/>
</dbReference>
<feature type="transmembrane region" description="Helical" evidence="5">
    <location>
        <begin position="12"/>
        <end position="29"/>
    </location>
</feature>
<dbReference type="Gene3D" id="3.40.50.410">
    <property type="entry name" value="von Willebrand factor, type A domain"/>
    <property type="match status" value="1"/>
</dbReference>
<evidence type="ECO:0000256" key="1">
    <source>
        <dbReference type="ARBA" id="ARBA00022737"/>
    </source>
</evidence>
<dbReference type="SMART" id="SM00028">
    <property type="entry name" value="TPR"/>
    <property type="match status" value="1"/>
</dbReference>
<keyword evidence="5" id="KW-0812">Transmembrane</keyword>
<sequence length="663" mass="73772">MLSDFHFLRPELLLCVPALIAIIWLWMRLRLSSSEWQSILPQHLHQRLVSNKSNKQSRQAFIWLMLALSIASIAAAGPAWEKLPQPVYQSNSGRVVVMDMSLSMRATDVTPSRLARAKFKAIDLVNEINDGEVGLVAYAGDAFIISPLTDDISNLENLIPSLSPEIMPNSGSNPSAGLLQAIELLDNAGYQTGHIYWITDGIEYEDVKPIRDLLNDTQYQFSALTIGTDEGAPISMNDGSLLKDYSGAIVIPKVNSAFLDDALSPSNGRQTRMSIDDTDIKSMLLTSRQLDAVKQENNEQNTGDAWRDMGAYLVLLILPIALFMFRKGVLFCLVLTAFTPLWPDTAYAQQPTNKPVQDESKNTSLTERAKCWFLNSNQKGAEAFNNENYQDAAELFKDINWRAAAAYKAGDYETALSLYQQSDGLNSIYNSANALAQLGQLEEAIDTYARVLKLDPEHKEAAKNKTVLEELLEQQQQQQQDQQQGDQGDNSESSDQADSQNGQDNSQQSNSGQQGDTQGEGGEEQNSDGEQSEGENKPDEEQSPENSGQSEQSQQDSQGSGESEQGPLDEMRDAQGEQQYNGTEQSSALPQEQENVDEQENVGSVQAIDQSELTPEEREQMQRLQTLMNKVPDDPAYLLQRKMLIEAQRRKQFAPPTKNEQEW</sequence>
<dbReference type="RefSeq" id="WP_382405516.1">
    <property type="nucleotide sequence ID" value="NZ_JBHSGU010000002.1"/>
</dbReference>
<dbReference type="Pfam" id="PF07719">
    <property type="entry name" value="TPR_2"/>
    <property type="match status" value="1"/>
</dbReference>
<feature type="compositionally biased region" description="Polar residues" evidence="4">
    <location>
        <begin position="576"/>
        <end position="590"/>
    </location>
</feature>
<feature type="domain" description="VWFA" evidence="6">
    <location>
        <begin position="93"/>
        <end position="293"/>
    </location>
</feature>
<dbReference type="EMBL" id="JBHSGU010000002">
    <property type="protein sequence ID" value="MFC4698836.1"/>
    <property type="molecule type" value="Genomic_DNA"/>
</dbReference>
<dbReference type="Pfam" id="PF13519">
    <property type="entry name" value="VWA_2"/>
    <property type="match status" value="1"/>
</dbReference>
<dbReference type="InterPro" id="IPR036465">
    <property type="entry name" value="vWFA_dom_sf"/>
</dbReference>
<dbReference type="SMART" id="SM00327">
    <property type="entry name" value="VWA"/>
    <property type="match status" value="1"/>
</dbReference>
<dbReference type="CDD" id="cd00198">
    <property type="entry name" value="vWFA"/>
    <property type="match status" value="1"/>
</dbReference>